<dbReference type="GO" id="GO:0022857">
    <property type="term" value="F:transmembrane transporter activity"/>
    <property type="evidence" value="ECO:0007669"/>
    <property type="project" value="InterPro"/>
</dbReference>
<gene>
    <name evidence="9" type="ORF">I7412_32465</name>
</gene>
<dbReference type="Proteomes" id="UP000604475">
    <property type="component" value="Unassembled WGS sequence"/>
</dbReference>
<feature type="transmembrane region" description="Helical" evidence="7">
    <location>
        <begin position="155"/>
        <end position="177"/>
    </location>
</feature>
<protein>
    <submittedName>
        <fullName evidence="9">MFS transporter</fullName>
    </submittedName>
</protein>
<feature type="transmembrane region" description="Helical" evidence="7">
    <location>
        <begin position="388"/>
        <end position="409"/>
    </location>
</feature>
<dbReference type="SUPFAM" id="SSF103473">
    <property type="entry name" value="MFS general substrate transporter"/>
    <property type="match status" value="1"/>
</dbReference>
<feature type="transmembrane region" description="Helical" evidence="7">
    <location>
        <begin position="128"/>
        <end position="149"/>
    </location>
</feature>
<dbReference type="Gene3D" id="1.20.1250.20">
    <property type="entry name" value="MFS general substrate transporter like domains"/>
    <property type="match status" value="1"/>
</dbReference>
<dbReference type="CDD" id="cd17321">
    <property type="entry name" value="MFS_MMR_MDR_like"/>
    <property type="match status" value="1"/>
</dbReference>
<evidence type="ECO:0000256" key="7">
    <source>
        <dbReference type="SAM" id="Phobius"/>
    </source>
</evidence>
<dbReference type="PANTHER" id="PTHR42718:SF46">
    <property type="entry name" value="BLR6921 PROTEIN"/>
    <property type="match status" value="1"/>
</dbReference>
<feature type="transmembrane region" description="Helical" evidence="7">
    <location>
        <begin position="321"/>
        <end position="341"/>
    </location>
</feature>
<dbReference type="PANTHER" id="PTHR42718">
    <property type="entry name" value="MAJOR FACILITATOR SUPERFAMILY MULTIDRUG TRANSPORTER MFSC"/>
    <property type="match status" value="1"/>
</dbReference>
<dbReference type="EMBL" id="JAEACQ010000285">
    <property type="protein sequence ID" value="MBL7631792.1"/>
    <property type="molecule type" value="Genomic_DNA"/>
</dbReference>
<feature type="transmembrane region" description="Helical" evidence="7">
    <location>
        <begin position="213"/>
        <end position="235"/>
    </location>
</feature>
<name>A0A937RKF0_9ACTN</name>
<feature type="transmembrane region" description="Helical" evidence="7">
    <location>
        <begin position="99"/>
        <end position="119"/>
    </location>
</feature>
<evidence type="ECO:0000256" key="5">
    <source>
        <dbReference type="ARBA" id="ARBA00022989"/>
    </source>
</evidence>
<dbReference type="InterPro" id="IPR036259">
    <property type="entry name" value="MFS_trans_sf"/>
</dbReference>
<reference evidence="9" key="1">
    <citation type="submission" date="2020-12" db="EMBL/GenBank/DDBJ databases">
        <title>Genomic characterization of non-nitrogen-fixing Frankia strains.</title>
        <authorList>
            <person name="Carlos-Shanley C."/>
            <person name="Guerra T."/>
            <person name="Hahn D."/>
        </authorList>
    </citation>
    <scope>NUCLEOTIDE SEQUENCE</scope>
    <source>
        <strain evidence="9">CN6</strain>
    </source>
</reference>
<evidence type="ECO:0000256" key="1">
    <source>
        <dbReference type="ARBA" id="ARBA00004651"/>
    </source>
</evidence>
<keyword evidence="6 7" id="KW-0472">Membrane</keyword>
<keyword evidence="4 7" id="KW-0812">Transmembrane</keyword>
<evidence type="ECO:0000256" key="6">
    <source>
        <dbReference type="ARBA" id="ARBA00023136"/>
    </source>
</evidence>
<dbReference type="InterPro" id="IPR020846">
    <property type="entry name" value="MFS_dom"/>
</dbReference>
<feature type="transmembrane region" description="Helical" evidence="7">
    <location>
        <begin position="189"/>
        <end position="207"/>
    </location>
</feature>
<dbReference type="InterPro" id="IPR011701">
    <property type="entry name" value="MFS"/>
</dbReference>
<keyword evidence="2" id="KW-0813">Transport</keyword>
<sequence length="470" mass="48692">MTLIVIVACQLMLVLDATIVNVALPDIQRALDFSPTDLAWVLNAYTISFGGFLLLGGRAGDILGRRRVFQIGVLLFCLASLAGGLATESWMLVASRVGQGLGAAAASPNALALLTAAFAEGPGRTKALAAWAAANGVGGSIGLILGGMLTTWVSWRWVMFINVPIAVGIAILAPRFISGPPRNPGRFDATGAVTATVGLSTLVYGFIRASADGWGDTLALASFVISAAVLASFVVTERRASQPVVPLGLVADLSRARAYALLLLIVGSMISMFFFTTQFLQEVRDFSALRAGFAFLPLSVGILVSAQRTSRLLPRLGPKPLMLLGAALCTGGMVWLSQLSATTGYARGVLGPMLLFGLGLGMLMVPLSLAAVAGVGARESGAASSMMVATQQIGASLGLAVLVTVYGAASRDAAEHPPAGLGRAELADHALTRGMASAFTVAAAFVGLVFLVILVTWRNERQWTVTSETT</sequence>
<proteinExistence type="predicted"/>
<comment type="caution">
    <text evidence="9">The sequence shown here is derived from an EMBL/GenBank/DDBJ whole genome shotgun (WGS) entry which is preliminary data.</text>
</comment>
<keyword evidence="3" id="KW-1003">Cell membrane</keyword>
<dbReference type="Pfam" id="PF07690">
    <property type="entry name" value="MFS_1"/>
    <property type="match status" value="1"/>
</dbReference>
<evidence type="ECO:0000256" key="2">
    <source>
        <dbReference type="ARBA" id="ARBA00022448"/>
    </source>
</evidence>
<dbReference type="PROSITE" id="PS50850">
    <property type="entry name" value="MFS"/>
    <property type="match status" value="1"/>
</dbReference>
<feature type="domain" description="Major facilitator superfamily (MFS) profile" evidence="8">
    <location>
        <begin position="2"/>
        <end position="461"/>
    </location>
</feature>
<keyword evidence="10" id="KW-1185">Reference proteome</keyword>
<keyword evidence="5 7" id="KW-1133">Transmembrane helix</keyword>
<evidence type="ECO:0000313" key="9">
    <source>
        <dbReference type="EMBL" id="MBL7631792.1"/>
    </source>
</evidence>
<feature type="transmembrane region" description="Helical" evidence="7">
    <location>
        <begin position="435"/>
        <end position="457"/>
    </location>
</feature>
<feature type="transmembrane region" description="Helical" evidence="7">
    <location>
        <begin position="353"/>
        <end position="376"/>
    </location>
</feature>
<dbReference type="Gene3D" id="1.20.1720.10">
    <property type="entry name" value="Multidrug resistance protein D"/>
    <property type="match status" value="1"/>
</dbReference>
<evidence type="ECO:0000259" key="8">
    <source>
        <dbReference type="PROSITE" id="PS50850"/>
    </source>
</evidence>
<feature type="transmembrane region" description="Helical" evidence="7">
    <location>
        <begin position="288"/>
        <end position="309"/>
    </location>
</feature>
<evidence type="ECO:0000256" key="4">
    <source>
        <dbReference type="ARBA" id="ARBA00022692"/>
    </source>
</evidence>
<dbReference type="GO" id="GO:0005886">
    <property type="term" value="C:plasma membrane"/>
    <property type="evidence" value="ECO:0007669"/>
    <property type="project" value="UniProtKB-SubCell"/>
</dbReference>
<dbReference type="AlphaFoldDB" id="A0A937RKF0"/>
<feature type="transmembrane region" description="Helical" evidence="7">
    <location>
        <begin position="38"/>
        <end position="56"/>
    </location>
</feature>
<evidence type="ECO:0000313" key="10">
    <source>
        <dbReference type="Proteomes" id="UP000604475"/>
    </source>
</evidence>
<organism evidence="9 10">
    <name type="scientific">Frankia nepalensis</name>
    <dbReference type="NCBI Taxonomy" id="1836974"/>
    <lineage>
        <taxon>Bacteria</taxon>
        <taxon>Bacillati</taxon>
        <taxon>Actinomycetota</taxon>
        <taxon>Actinomycetes</taxon>
        <taxon>Frankiales</taxon>
        <taxon>Frankiaceae</taxon>
        <taxon>Frankia</taxon>
    </lineage>
</organism>
<comment type="subcellular location">
    <subcellularLocation>
        <location evidence="1">Cell membrane</location>
        <topology evidence="1">Multi-pass membrane protein</topology>
    </subcellularLocation>
</comment>
<feature type="transmembrane region" description="Helical" evidence="7">
    <location>
        <begin position="68"/>
        <end position="87"/>
    </location>
</feature>
<feature type="transmembrane region" description="Helical" evidence="7">
    <location>
        <begin position="256"/>
        <end position="276"/>
    </location>
</feature>
<accession>A0A937RKF0</accession>
<evidence type="ECO:0000256" key="3">
    <source>
        <dbReference type="ARBA" id="ARBA00022475"/>
    </source>
</evidence>